<name>A0A8J2U7G6_9BACT</name>
<comment type="similarity">
    <text evidence="1">Belongs to the ROK (NagC/XylR) family.</text>
</comment>
<gene>
    <name evidence="2" type="ORF">GCM10011511_03600</name>
</gene>
<dbReference type="EMBL" id="BMJC01000001">
    <property type="protein sequence ID" value="GGA83763.1"/>
    <property type="molecule type" value="Genomic_DNA"/>
</dbReference>
<reference evidence="2" key="2">
    <citation type="submission" date="2020-09" db="EMBL/GenBank/DDBJ databases">
        <authorList>
            <person name="Sun Q."/>
            <person name="Zhou Y."/>
        </authorList>
    </citation>
    <scope>NUCLEOTIDE SEQUENCE</scope>
    <source>
        <strain evidence="2">CGMCC 1.15448</strain>
    </source>
</reference>
<evidence type="ECO:0000313" key="2">
    <source>
        <dbReference type="EMBL" id="GGA83763.1"/>
    </source>
</evidence>
<dbReference type="Gene3D" id="3.30.420.40">
    <property type="match status" value="2"/>
</dbReference>
<organism evidence="2 3">
    <name type="scientific">Puia dinghuensis</name>
    <dbReference type="NCBI Taxonomy" id="1792502"/>
    <lineage>
        <taxon>Bacteria</taxon>
        <taxon>Pseudomonadati</taxon>
        <taxon>Bacteroidota</taxon>
        <taxon>Chitinophagia</taxon>
        <taxon>Chitinophagales</taxon>
        <taxon>Chitinophagaceae</taxon>
        <taxon>Puia</taxon>
    </lineage>
</organism>
<proteinExistence type="inferred from homology"/>
<dbReference type="PROSITE" id="PS01125">
    <property type="entry name" value="ROK"/>
    <property type="match status" value="1"/>
</dbReference>
<protein>
    <submittedName>
        <fullName evidence="2">Glucokinase</fullName>
    </submittedName>
</protein>
<dbReference type="SUPFAM" id="SSF53067">
    <property type="entry name" value="Actin-like ATPase domain"/>
    <property type="match status" value="1"/>
</dbReference>
<keyword evidence="3" id="KW-1185">Reference proteome</keyword>
<comment type="caution">
    <text evidence="2">The sequence shown here is derived from an EMBL/GenBank/DDBJ whole genome shotgun (WGS) entry which is preliminary data.</text>
</comment>
<dbReference type="InterPro" id="IPR000600">
    <property type="entry name" value="ROK"/>
</dbReference>
<evidence type="ECO:0000256" key="1">
    <source>
        <dbReference type="ARBA" id="ARBA00006479"/>
    </source>
</evidence>
<reference evidence="2" key="1">
    <citation type="journal article" date="2014" name="Int. J. Syst. Evol. Microbiol.">
        <title>Complete genome sequence of Corynebacterium casei LMG S-19264T (=DSM 44701T), isolated from a smear-ripened cheese.</title>
        <authorList>
            <consortium name="US DOE Joint Genome Institute (JGI-PGF)"/>
            <person name="Walter F."/>
            <person name="Albersmeier A."/>
            <person name="Kalinowski J."/>
            <person name="Ruckert C."/>
        </authorList>
    </citation>
    <scope>NUCLEOTIDE SEQUENCE</scope>
    <source>
        <strain evidence="2">CGMCC 1.15448</strain>
    </source>
</reference>
<dbReference type="InterPro" id="IPR043129">
    <property type="entry name" value="ATPase_NBD"/>
</dbReference>
<evidence type="ECO:0000313" key="3">
    <source>
        <dbReference type="Proteomes" id="UP000607559"/>
    </source>
</evidence>
<sequence>MVADTKEALSLRHKTQRTGGLLGFILYLCNPILKNDYFMAKATSTTPYDPLAIGIDIGGTGTKFGIVDRNGNVLFSSEISTRGHSAVEGFIDELYNHLHVLIEKAGGIGRMRGIGVGAPNGNYYSGTVEYAPNLPWRGIIPLAKLIQNKFQLPATLTNDANAAAIGEMMYGAAKGMKDFIMITLGTGVGSGIVANGKLIYGHDGFAGELGHTIIIPNGRYHEGTGKKGSLESYASATGVKLTAIEMLEKSDEFSLLRSVPKERLDSRAVYDAAIEGDKLAKEVFDFTGSVLGLALANFVMFSSPEAVILFGGLTKAGDLILKPTRENMEENLIQVFQNKVKILVSHLKESDAAILGASALVWDMKG</sequence>
<dbReference type="PANTHER" id="PTHR18964:SF149">
    <property type="entry name" value="BIFUNCTIONAL UDP-N-ACETYLGLUCOSAMINE 2-EPIMERASE_N-ACETYLMANNOSAMINE KINASE"/>
    <property type="match status" value="1"/>
</dbReference>
<dbReference type="Proteomes" id="UP000607559">
    <property type="component" value="Unassembled WGS sequence"/>
</dbReference>
<dbReference type="Pfam" id="PF00480">
    <property type="entry name" value="ROK"/>
    <property type="match status" value="1"/>
</dbReference>
<dbReference type="PANTHER" id="PTHR18964">
    <property type="entry name" value="ROK (REPRESSOR, ORF, KINASE) FAMILY"/>
    <property type="match status" value="1"/>
</dbReference>
<dbReference type="InterPro" id="IPR049874">
    <property type="entry name" value="ROK_cs"/>
</dbReference>
<dbReference type="AlphaFoldDB" id="A0A8J2U7G6"/>
<accession>A0A8J2U7G6</accession>